<protein>
    <recommendedName>
        <fullName evidence="1">TOTE conflict systems S1/CSD-like domain-containing protein</fullName>
    </recommendedName>
</protein>
<dbReference type="RefSeq" id="WP_060935413.1">
    <property type="nucleotide sequence ID" value="NZ_KQ960446.1"/>
</dbReference>
<organism evidence="2 3">
    <name type="scientific">Porphyromonas somerae</name>
    <dbReference type="NCBI Taxonomy" id="322095"/>
    <lineage>
        <taxon>Bacteria</taxon>
        <taxon>Pseudomonadati</taxon>
        <taxon>Bacteroidota</taxon>
        <taxon>Bacteroidia</taxon>
        <taxon>Bacteroidales</taxon>
        <taxon>Porphyromonadaceae</taxon>
        <taxon>Porphyromonas</taxon>
    </lineage>
</organism>
<dbReference type="STRING" id="322095.HMPREF3185_01100"/>
<evidence type="ECO:0000313" key="2">
    <source>
        <dbReference type="EMBL" id="KXB76163.1"/>
    </source>
</evidence>
<gene>
    <name evidence="2" type="ORF">HMPREF3185_01100</name>
</gene>
<dbReference type="Pfam" id="PF22860">
    <property type="entry name" value="DUF7017"/>
    <property type="match status" value="1"/>
</dbReference>
<evidence type="ECO:0000259" key="1">
    <source>
        <dbReference type="Pfam" id="PF22708"/>
    </source>
</evidence>
<proteinExistence type="predicted"/>
<comment type="caution">
    <text evidence="2">The sequence shown here is derived from an EMBL/GenBank/DDBJ whole genome shotgun (WGS) entry which is preliminary data.</text>
</comment>
<dbReference type="EMBL" id="LSDK01000076">
    <property type="protein sequence ID" value="KXB76163.1"/>
    <property type="molecule type" value="Genomic_DNA"/>
</dbReference>
<keyword evidence="3" id="KW-1185">Reference proteome</keyword>
<dbReference type="InterPro" id="IPR054426">
    <property type="entry name" value="S1CSD-TOTE-1"/>
</dbReference>
<feature type="domain" description="TOTE conflict systems S1/CSD-like" evidence="1">
    <location>
        <begin position="719"/>
        <end position="769"/>
    </location>
</feature>
<name>A0A134B898_9PORP</name>
<accession>A0A134B898</accession>
<dbReference type="PATRIC" id="fig|322095.3.peg.1084"/>
<evidence type="ECO:0000313" key="3">
    <source>
        <dbReference type="Proteomes" id="UP000070224"/>
    </source>
</evidence>
<dbReference type="Proteomes" id="UP000070224">
    <property type="component" value="Unassembled WGS sequence"/>
</dbReference>
<reference evidence="3" key="1">
    <citation type="submission" date="2016-01" db="EMBL/GenBank/DDBJ databases">
        <authorList>
            <person name="Mitreva M."/>
            <person name="Pepin K.H."/>
            <person name="Mihindukulasuriya K.A."/>
            <person name="Fulton R."/>
            <person name="Fronick C."/>
            <person name="O'Laughlin M."/>
            <person name="Miner T."/>
            <person name="Herter B."/>
            <person name="Rosa B.A."/>
            <person name="Cordes M."/>
            <person name="Tomlinson C."/>
            <person name="Wollam A."/>
            <person name="Palsikar V.B."/>
            <person name="Mardis E.R."/>
            <person name="Wilson R.K."/>
        </authorList>
    </citation>
    <scope>NUCLEOTIDE SEQUENCE [LARGE SCALE GENOMIC DNA]</scope>
    <source>
        <strain evidence="3">KA00683</strain>
    </source>
</reference>
<sequence>MSRYNSLKNNDYTPSASSEIYALRREGHLDEARRRAEDLLHQDNTNQDVLKAYAWTLIDIFKREQHQGNNEGASLILRKLSDLHFNAYDEECDDFTRNIIKKRQELQLTMHPYFNQIQEAQNLSKNGNNDRAWAIFSQLHSDGHLPKECHESYGWTIYRYLKEHLTTLNSVDVRTQLRNYIYLENERPSSLHSQILHIALKYSKQDHHFKLVSFLRLWGPDNLGSSDFDDIKKDGADIPSLMSRIAQAVVDYPLDELQEFVELLPCRKNDFIAMLKEGYFWKLHRCVGEGVKESTWSLFEGYLHFFPDAPASSSHSKVLGLAIRIMKDNDACRFYNFFKQWNPQKLREDDWDEEKGKDGEVYPPIAIRSLKRVREAIESLSETQIGDLQWLIDLYNTAIEKFSDDDWLIRSKALLHLQIRQKEDAKNIYRTLCMKIGDKYYIWSEFAECCDETGVKIALLCKAISLEKNEDFIGKIRLELARQLITAKKYENAVFELERYKKHYTEKQWRVDAGLEDLLRQCSSVTSPKDKNESFYRENVQIAEDYAYADLPYIEMVLVDKWKNDKGKVMMTFVDGRAIEFKTDLIKFPSLGNSHCGQVWKFKLYKDQIVKTSPGKYWYDPPKRETITRYRPLILERSKASDWSSLPLKYGYIQYVNTEKKVYHIYSSDSNVRYGRFEKQTLERGDFITFRQYVKRVQDVDRIFVEDIKKCDESEALIQFKSRIVAVDDVNIEKQLFHFVLGPGKISGILHFDDTTLRPEIGDFIKIYYYVRTIEPKKGQMTKKKVIEVLRAEATNEINNSLIKEIEGVLELKYYSYEDDYGTEYVYEEPDYAFVEECYVPKEILDRYNVSSDCRVKAKAIYAGVDKWKKDKWKVYEISKV</sequence>
<dbReference type="InterPro" id="IPR054283">
    <property type="entry name" value="DUF7017"/>
</dbReference>
<dbReference type="OrthoDB" id="1077533at2"/>
<dbReference type="AlphaFoldDB" id="A0A134B898"/>
<dbReference type="Pfam" id="PF22708">
    <property type="entry name" value="S1CSD-TOTE-1"/>
    <property type="match status" value="1"/>
</dbReference>